<dbReference type="InterPro" id="IPR036942">
    <property type="entry name" value="Beta-barrel_TonB_sf"/>
</dbReference>
<keyword evidence="7" id="KW-1185">Reference proteome</keyword>
<evidence type="ECO:0000256" key="2">
    <source>
        <dbReference type="ARBA" id="ARBA00023136"/>
    </source>
</evidence>
<organism evidence="6 7">
    <name type="scientific">Pedobacter cryoconitis</name>
    <dbReference type="NCBI Taxonomy" id="188932"/>
    <lineage>
        <taxon>Bacteria</taxon>
        <taxon>Pseudomonadati</taxon>
        <taxon>Bacteroidota</taxon>
        <taxon>Sphingobacteriia</taxon>
        <taxon>Sphingobacteriales</taxon>
        <taxon>Sphingobacteriaceae</taxon>
        <taxon>Pedobacter</taxon>
    </lineage>
</organism>
<evidence type="ECO:0000313" key="6">
    <source>
        <dbReference type="EMBL" id="AMP99646.1"/>
    </source>
</evidence>
<dbReference type="Proteomes" id="UP000071561">
    <property type="component" value="Chromosome"/>
</dbReference>
<feature type="domain" description="Outer membrane protein beta-barrel" evidence="5">
    <location>
        <begin position="387"/>
        <end position="792"/>
    </location>
</feature>
<dbReference type="GO" id="GO:0009279">
    <property type="term" value="C:cell outer membrane"/>
    <property type="evidence" value="ECO:0007669"/>
    <property type="project" value="UniProtKB-SubCell"/>
</dbReference>
<dbReference type="PANTHER" id="PTHR40980:SF4">
    <property type="entry name" value="TONB-DEPENDENT RECEPTOR-LIKE BETA-BARREL DOMAIN-CONTAINING PROTEIN"/>
    <property type="match status" value="1"/>
</dbReference>
<protein>
    <submittedName>
        <fullName evidence="6">TonB-dependent receptor</fullName>
    </submittedName>
</protein>
<name>A0A127VE65_9SPHI</name>
<sequence precursor="true">MKILGYSLISCILFCYLSFCTIKAAAQSQPSTEISGKITTITNEALPFASLMLFNATDSKLVKGAVTDGSGAFIIGNVSPGNYYISGSVLGYKTYKSEIFTLAPEEKKVLGIIQLQTENKQLQTVTVTAQKPLIESKMDKVVMNVENSILATGNTAMDILQKAPGVTIDNGVISLVGKTNVMVLINDKQTYLSTEQLKDLLNSLQSNTIQSIELMTNPSAQYDAAGNAGIINIRIKKNDSFGTNADVNIGYGQGIYRKTNGGITVNHRSKILNIFANYNYSDREDFSSIDVNRSVLSSGTSTFFQSSSLEKFRYKNHSFKVGGDINISPRSVLGFVVDGYLWHGDSRLAGTTRVGPQPGVVDSSIVALNTGSFPANYFNYDVNYKLRLDTVGTELTFSGDYSTSTRKEAFYFNNQFLDENQNEYRPDYNFRNLAPQKIDIYVGKADFRHPFSKSSRLDAGFKYSAITIDNVLKYDILQNDGSYLNDERRSNQFIYDEKIGAAYANYNTQIGSYSIQAGLRVERTSSRGNLVTGGSIVEKSYTDLFPTLFLQKKIDNSNAITASYGRRIGRPDYASLNPFVYYIDQYTLRYGNPFLKPQYTNSYKIGYRFKNKYTVDLSYSKTKDGIAVIFVPDTKTKTIAQTDANLNSINSYSLNINAPVTFTNWWRSYNNVTLFYNQYNSDVIEGAQLQLEKLAWQASSNHTFTIDNKTSAELSGKYVSPNVYGVFNIKSYYGIDLGLRRAFLSNKMSVKLAVNDVFKTVGKRTSFSNLPNNSYTFDRNYDSRVVRLSISYKFGNIKLKSTDKNGSSAEEEKSRLNKL</sequence>
<dbReference type="InterPro" id="IPR037066">
    <property type="entry name" value="Plug_dom_sf"/>
</dbReference>
<dbReference type="SUPFAM" id="SSF56935">
    <property type="entry name" value="Porins"/>
    <property type="match status" value="1"/>
</dbReference>
<accession>A0A127VE65</accession>
<dbReference type="AlphaFoldDB" id="A0A127VE65"/>
<evidence type="ECO:0000313" key="7">
    <source>
        <dbReference type="Proteomes" id="UP000071561"/>
    </source>
</evidence>
<dbReference type="InterPro" id="IPR041700">
    <property type="entry name" value="OMP_b-brl_3"/>
</dbReference>
<feature type="chain" id="PRO_5007280474" evidence="4">
    <location>
        <begin position="27"/>
        <end position="819"/>
    </location>
</feature>
<dbReference type="PANTHER" id="PTHR40980">
    <property type="entry name" value="PLUG DOMAIN-CONTAINING PROTEIN"/>
    <property type="match status" value="1"/>
</dbReference>
<dbReference type="RefSeq" id="WP_084359254.1">
    <property type="nucleotide sequence ID" value="NZ_CP014504.1"/>
</dbReference>
<gene>
    <name evidence="6" type="ORF">AY601_2763</name>
</gene>
<dbReference type="Pfam" id="PF14905">
    <property type="entry name" value="OMP_b-brl_3"/>
    <property type="match status" value="1"/>
</dbReference>
<evidence type="ECO:0000256" key="1">
    <source>
        <dbReference type="ARBA" id="ARBA00004442"/>
    </source>
</evidence>
<dbReference type="PATRIC" id="fig|188932.3.peg.2880"/>
<dbReference type="GO" id="GO:0030246">
    <property type="term" value="F:carbohydrate binding"/>
    <property type="evidence" value="ECO:0007669"/>
    <property type="project" value="InterPro"/>
</dbReference>
<keyword evidence="3" id="KW-0998">Cell outer membrane</keyword>
<dbReference type="Gene3D" id="2.40.170.20">
    <property type="entry name" value="TonB-dependent receptor, beta-barrel domain"/>
    <property type="match status" value="1"/>
</dbReference>
<dbReference type="EMBL" id="CP014504">
    <property type="protein sequence ID" value="AMP99646.1"/>
    <property type="molecule type" value="Genomic_DNA"/>
</dbReference>
<dbReference type="OrthoDB" id="606851at2"/>
<dbReference type="InterPro" id="IPR013784">
    <property type="entry name" value="Carb-bd-like_fold"/>
</dbReference>
<keyword evidence="6" id="KW-0675">Receptor</keyword>
<keyword evidence="2" id="KW-0472">Membrane</keyword>
<proteinExistence type="predicted"/>
<dbReference type="Pfam" id="PF13620">
    <property type="entry name" value="CarboxypepD_reg"/>
    <property type="match status" value="1"/>
</dbReference>
<evidence type="ECO:0000256" key="4">
    <source>
        <dbReference type="SAM" id="SignalP"/>
    </source>
</evidence>
<keyword evidence="4" id="KW-0732">Signal</keyword>
<evidence type="ECO:0000256" key="3">
    <source>
        <dbReference type="ARBA" id="ARBA00023237"/>
    </source>
</evidence>
<dbReference type="KEGG" id="pcm:AY601_2763"/>
<feature type="signal peptide" evidence="4">
    <location>
        <begin position="1"/>
        <end position="26"/>
    </location>
</feature>
<evidence type="ECO:0000259" key="5">
    <source>
        <dbReference type="Pfam" id="PF14905"/>
    </source>
</evidence>
<dbReference type="SUPFAM" id="SSF49452">
    <property type="entry name" value="Starch-binding domain-like"/>
    <property type="match status" value="1"/>
</dbReference>
<reference evidence="6 7" key="1">
    <citation type="submission" date="2016-03" db="EMBL/GenBank/DDBJ databases">
        <title>Complete genome sequence of Pedobacter cryoconitis PAMC 27485.</title>
        <authorList>
            <person name="Lee J."/>
            <person name="Kim O.-S."/>
        </authorList>
    </citation>
    <scope>NUCLEOTIDE SEQUENCE [LARGE SCALE GENOMIC DNA]</scope>
    <source>
        <strain evidence="6 7">PAMC 27485</strain>
    </source>
</reference>
<dbReference type="Gene3D" id="2.170.130.10">
    <property type="entry name" value="TonB-dependent receptor, plug domain"/>
    <property type="match status" value="1"/>
</dbReference>
<comment type="subcellular location">
    <subcellularLocation>
        <location evidence="1">Cell outer membrane</location>
    </subcellularLocation>
</comment>